<gene>
    <name evidence="2" type="ORF">CLV91_2468</name>
</gene>
<dbReference type="Pfam" id="PF16267">
    <property type="entry name" value="DUF4920"/>
    <property type="match status" value="1"/>
</dbReference>
<dbReference type="OrthoDB" id="129527at2"/>
<evidence type="ECO:0000313" key="3">
    <source>
        <dbReference type="Proteomes" id="UP000269412"/>
    </source>
</evidence>
<evidence type="ECO:0000313" key="2">
    <source>
        <dbReference type="EMBL" id="RKR12342.1"/>
    </source>
</evidence>
<feature type="signal peptide" evidence="1">
    <location>
        <begin position="1"/>
        <end position="21"/>
    </location>
</feature>
<reference evidence="2 3" key="1">
    <citation type="submission" date="2018-10" db="EMBL/GenBank/DDBJ databases">
        <title>Genomic Encyclopedia of Archaeal and Bacterial Type Strains, Phase II (KMG-II): from individual species to whole genera.</title>
        <authorList>
            <person name="Goeker M."/>
        </authorList>
    </citation>
    <scope>NUCLEOTIDE SEQUENCE [LARGE SCALE GENOMIC DNA]</scope>
    <source>
        <strain evidence="2 3">DSM 25230</strain>
    </source>
</reference>
<keyword evidence="1" id="KW-0732">Signal</keyword>
<dbReference type="RefSeq" id="WP_121068319.1">
    <property type="nucleotide sequence ID" value="NZ_RBIQ01000009.1"/>
</dbReference>
<dbReference type="Proteomes" id="UP000269412">
    <property type="component" value="Unassembled WGS sequence"/>
</dbReference>
<dbReference type="InterPro" id="IPR032577">
    <property type="entry name" value="DUF4920"/>
</dbReference>
<name>A0A495E5X5_9FLAO</name>
<organism evidence="2 3">
    <name type="scientific">Maribacter vaceletii</name>
    <dbReference type="NCBI Taxonomy" id="1206816"/>
    <lineage>
        <taxon>Bacteria</taxon>
        <taxon>Pseudomonadati</taxon>
        <taxon>Bacteroidota</taxon>
        <taxon>Flavobacteriia</taxon>
        <taxon>Flavobacteriales</taxon>
        <taxon>Flavobacteriaceae</taxon>
        <taxon>Maribacter</taxon>
    </lineage>
</organism>
<comment type="caution">
    <text evidence="2">The sequence shown here is derived from an EMBL/GenBank/DDBJ whole genome shotgun (WGS) entry which is preliminary data.</text>
</comment>
<feature type="chain" id="PRO_5019812640" evidence="1">
    <location>
        <begin position="22"/>
        <end position="163"/>
    </location>
</feature>
<proteinExistence type="predicted"/>
<accession>A0A495E5X5</accession>
<sequence length="163" mass="18444">MKRINILFVLFLVFFSATAQKAIIDKNNTNDYEFFGDKINFEKVVSSSYALKEFQKMNNKDTLELKFSGVVADVCKAKGCWMKLDLGNNKEAMVRFKEYSFFVPKDITGKEVIVSGVAFVKETSVKEQQHYALDAGASKEEIAKITKPKKIYSLTADGVLLKK</sequence>
<keyword evidence="3" id="KW-1185">Reference proteome</keyword>
<evidence type="ECO:0000256" key="1">
    <source>
        <dbReference type="SAM" id="SignalP"/>
    </source>
</evidence>
<protein>
    <submittedName>
        <fullName evidence="2">Uncharacterized protein DUF4920</fullName>
    </submittedName>
</protein>
<dbReference type="AlphaFoldDB" id="A0A495E5X5"/>
<dbReference type="EMBL" id="RBIQ01000009">
    <property type="protein sequence ID" value="RKR12342.1"/>
    <property type="molecule type" value="Genomic_DNA"/>
</dbReference>